<evidence type="ECO:0000313" key="1">
    <source>
        <dbReference type="EMBL" id="RYR20572.1"/>
    </source>
</evidence>
<dbReference type="AlphaFoldDB" id="A0A445A2I8"/>
<comment type="caution">
    <text evidence="1">The sequence shown here is derived from an EMBL/GenBank/DDBJ whole genome shotgun (WGS) entry which is preliminary data.</text>
</comment>
<evidence type="ECO:0000313" key="2">
    <source>
        <dbReference type="Proteomes" id="UP000289738"/>
    </source>
</evidence>
<dbReference type="EMBL" id="SDMP01000013">
    <property type="protein sequence ID" value="RYR20572.1"/>
    <property type="molecule type" value="Genomic_DNA"/>
</dbReference>
<gene>
    <name evidence="1" type="ORF">Ahy_B03g065747</name>
</gene>
<sequence>MCTIRQDANNHIYPIASAIISKWFLELLHEDIGYYKEYNWCFMSDMQKRQYGTFTCETCDDVGHTIRVRSYKKAKGEEAAAAAAEQADDEVGEKALQTNQVDDQVGDGAGAEQAGDVAQAQGVDAQGIAVEGIAAAQGTVVPVAQDATKLSKRKITRQDKLSIVRPSVDAVSSPKSNVGTSNVVSKETIEGASVETSEKIEIILHPS</sequence>
<organism evidence="1 2">
    <name type="scientific">Arachis hypogaea</name>
    <name type="common">Peanut</name>
    <dbReference type="NCBI Taxonomy" id="3818"/>
    <lineage>
        <taxon>Eukaryota</taxon>
        <taxon>Viridiplantae</taxon>
        <taxon>Streptophyta</taxon>
        <taxon>Embryophyta</taxon>
        <taxon>Tracheophyta</taxon>
        <taxon>Spermatophyta</taxon>
        <taxon>Magnoliopsida</taxon>
        <taxon>eudicotyledons</taxon>
        <taxon>Gunneridae</taxon>
        <taxon>Pentapetalae</taxon>
        <taxon>rosids</taxon>
        <taxon>fabids</taxon>
        <taxon>Fabales</taxon>
        <taxon>Fabaceae</taxon>
        <taxon>Papilionoideae</taxon>
        <taxon>50 kb inversion clade</taxon>
        <taxon>dalbergioids sensu lato</taxon>
        <taxon>Dalbergieae</taxon>
        <taxon>Pterocarpus clade</taxon>
        <taxon>Arachis</taxon>
    </lineage>
</organism>
<proteinExistence type="predicted"/>
<accession>A0A445A2I8</accession>
<name>A0A445A2I8_ARAHY</name>
<protein>
    <submittedName>
        <fullName evidence="1">Uncharacterized protein</fullName>
    </submittedName>
</protein>
<keyword evidence="2" id="KW-1185">Reference proteome</keyword>
<dbReference type="Proteomes" id="UP000289738">
    <property type="component" value="Chromosome B03"/>
</dbReference>
<reference evidence="1 2" key="1">
    <citation type="submission" date="2019-01" db="EMBL/GenBank/DDBJ databases">
        <title>Sequencing of cultivated peanut Arachis hypogaea provides insights into genome evolution and oil improvement.</title>
        <authorList>
            <person name="Chen X."/>
        </authorList>
    </citation>
    <scope>NUCLEOTIDE SEQUENCE [LARGE SCALE GENOMIC DNA]</scope>
    <source>
        <strain evidence="2">cv. Fuhuasheng</strain>
        <tissue evidence="1">Leaves</tissue>
    </source>
</reference>